<dbReference type="Proteomes" id="UP000095185">
    <property type="component" value="Chromosome"/>
</dbReference>
<evidence type="ECO:0000313" key="3">
    <source>
        <dbReference type="Proteomes" id="UP000095185"/>
    </source>
</evidence>
<keyword evidence="3" id="KW-1185">Reference proteome</keyword>
<protein>
    <recommendedName>
        <fullName evidence="1">DUF1828 domain-containing protein</fullName>
    </recommendedName>
</protein>
<accession>A0A1D8CZQ0</accession>
<evidence type="ECO:0000259" key="1">
    <source>
        <dbReference type="Pfam" id="PF08861"/>
    </source>
</evidence>
<name>A0A1D8CZQ0_CHLLM</name>
<organism evidence="2 3">
    <name type="scientific">Chlorobaculum limnaeum</name>
    <dbReference type="NCBI Taxonomy" id="274537"/>
    <lineage>
        <taxon>Bacteria</taxon>
        <taxon>Pseudomonadati</taxon>
        <taxon>Chlorobiota</taxon>
        <taxon>Chlorobiia</taxon>
        <taxon>Chlorobiales</taxon>
        <taxon>Chlorobiaceae</taxon>
        <taxon>Chlorobaculum</taxon>
    </lineage>
</organism>
<sequence length="261" mass="30108">MTIDINILQDTLCRAMCAEVRIREKSPELLAVHTPFLFPDGDQYQLYIQILPGGLLRLTDMGHTLMHLSYEHDIDKFRDGTRGELFEKIKAHTSVDEREGVLFIDTTPERLAADIFHVGQAITEIFDLTFLKRNRVDSTFYEDLRESIYRIVPSEKVSRDYLYEGMENASDYPIDYKIDGKDEQIFLFGIPNPDKAKTVTIILEHLLRAQAKFDSILVFSDQKSLPRTDLARLSNVGNDMISSLDAESDFRRKLEKKARLN</sequence>
<proteinExistence type="predicted"/>
<evidence type="ECO:0000313" key="2">
    <source>
        <dbReference type="EMBL" id="AOS84412.1"/>
    </source>
</evidence>
<dbReference type="EMBL" id="CP017305">
    <property type="protein sequence ID" value="AOS84412.1"/>
    <property type="molecule type" value="Genomic_DNA"/>
</dbReference>
<dbReference type="AlphaFoldDB" id="A0A1D8CZQ0"/>
<reference evidence="2" key="1">
    <citation type="submission" date="2016-09" db="EMBL/GenBank/DDBJ databases">
        <title>Genome sequence of Chlorobaculum limnaeum.</title>
        <authorList>
            <person name="Liu Z."/>
            <person name="Tank M."/>
            <person name="Bryant D.A."/>
        </authorList>
    </citation>
    <scope>NUCLEOTIDE SEQUENCE [LARGE SCALE GENOMIC DNA]</scope>
    <source>
        <strain evidence="2">DSM 1677</strain>
    </source>
</reference>
<dbReference type="STRING" id="274537.BIU88_09890"/>
<dbReference type="Pfam" id="PF08861">
    <property type="entry name" value="DUF1828"/>
    <property type="match status" value="1"/>
</dbReference>
<dbReference type="InterPro" id="IPR014960">
    <property type="entry name" value="DUF1828"/>
</dbReference>
<dbReference type="OrthoDB" id="581553at2"/>
<feature type="domain" description="DUF1828" evidence="1">
    <location>
        <begin position="34"/>
        <end position="125"/>
    </location>
</feature>
<dbReference type="RefSeq" id="WP_069810604.1">
    <property type="nucleotide sequence ID" value="NZ_CP017305.1"/>
</dbReference>
<gene>
    <name evidence="2" type="ORF">BIU88_09890</name>
</gene>
<dbReference type="KEGG" id="clz:BIU88_09890"/>